<dbReference type="RefSeq" id="WP_185129898.1">
    <property type="nucleotide sequence ID" value="NZ_JACJVO010000018.1"/>
</dbReference>
<name>A0A7X0SQV4_9BACL</name>
<sequence>MDGWIGQVMLQRTDESQLYPVICTGVHGKSRTLICQDFRKGRIVKAMASEVAETVGPWSGPVQELEEKLPELVKFSKPTLLTLDWTGLEAGRGYDLEEMCSVVGATEMEQRLAVALALLALPEEQVSRVRREDGFELPLYTPDREALEALQELRLPIQGLRPIRQPRSTKLASFSNRTPDLRAAAPKERIRIGPRLSSTSIFPMR</sequence>
<dbReference type="Proteomes" id="UP000564644">
    <property type="component" value="Unassembled WGS sequence"/>
</dbReference>
<proteinExistence type="predicted"/>
<reference evidence="1 2" key="1">
    <citation type="submission" date="2020-08" db="EMBL/GenBank/DDBJ databases">
        <title>Cohnella phylogeny.</title>
        <authorList>
            <person name="Dunlap C."/>
        </authorList>
    </citation>
    <scope>NUCLEOTIDE SEQUENCE [LARGE SCALE GENOMIC DNA]</scope>
    <source>
        <strain evidence="1 2">CBP 2801</strain>
    </source>
</reference>
<protein>
    <submittedName>
        <fullName evidence="1">Uncharacterized protein</fullName>
    </submittedName>
</protein>
<accession>A0A7X0SQV4</accession>
<organism evidence="1 2">
    <name type="scientific">Cohnella zeiphila</name>
    <dbReference type="NCBI Taxonomy" id="2761120"/>
    <lineage>
        <taxon>Bacteria</taxon>
        <taxon>Bacillati</taxon>
        <taxon>Bacillota</taxon>
        <taxon>Bacilli</taxon>
        <taxon>Bacillales</taxon>
        <taxon>Paenibacillaceae</taxon>
        <taxon>Cohnella</taxon>
    </lineage>
</organism>
<dbReference type="EMBL" id="JACJVO010000018">
    <property type="protein sequence ID" value="MBB6732228.1"/>
    <property type="molecule type" value="Genomic_DNA"/>
</dbReference>
<dbReference type="AlphaFoldDB" id="A0A7X0SQV4"/>
<keyword evidence="2" id="KW-1185">Reference proteome</keyword>
<evidence type="ECO:0000313" key="2">
    <source>
        <dbReference type="Proteomes" id="UP000564644"/>
    </source>
</evidence>
<comment type="caution">
    <text evidence="1">The sequence shown here is derived from an EMBL/GenBank/DDBJ whole genome shotgun (WGS) entry which is preliminary data.</text>
</comment>
<evidence type="ECO:0000313" key="1">
    <source>
        <dbReference type="EMBL" id="MBB6732228.1"/>
    </source>
</evidence>
<gene>
    <name evidence="1" type="ORF">H7C18_15005</name>
</gene>